<dbReference type="InterPro" id="IPR020471">
    <property type="entry name" value="AKR"/>
</dbReference>
<dbReference type="EMBL" id="JACGCM010002254">
    <property type="protein sequence ID" value="KAF6142461.1"/>
    <property type="molecule type" value="Genomic_DNA"/>
</dbReference>
<dbReference type="GO" id="GO:0016491">
    <property type="term" value="F:oxidoreductase activity"/>
    <property type="evidence" value="ECO:0007669"/>
    <property type="project" value="InterPro"/>
</dbReference>
<dbReference type="Pfam" id="PF00248">
    <property type="entry name" value="Aldo_ket_red"/>
    <property type="match status" value="1"/>
</dbReference>
<dbReference type="SUPFAM" id="SSF51430">
    <property type="entry name" value="NAD(P)-linked oxidoreductase"/>
    <property type="match status" value="1"/>
</dbReference>
<evidence type="ECO:0000313" key="2">
    <source>
        <dbReference type="EMBL" id="KAF6142461.1"/>
    </source>
</evidence>
<reference evidence="2 3" key="1">
    <citation type="journal article" date="2020" name="IScience">
        <title>Genome Sequencing of the Endangered Kingdonia uniflora (Circaeasteraceae, Ranunculales) Reveals Potential Mechanisms of Evolutionary Specialization.</title>
        <authorList>
            <person name="Sun Y."/>
            <person name="Deng T."/>
            <person name="Zhang A."/>
            <person name="Moore M.J."/>
            <person name="Landis J.B."/>
            <person name="Lin N."/>
            <person name="Zhang H."/>
            <person name="Zhang X."/>
            <person name="Huang J."/>
            <person name="Zhang X."/>
            <person name="Sun H."/>
            <person name="Wang H."/>
        </authorList>
    </citation>
    <scope>NUCLEOTIDE SEQUENCE [LARGE SCALE GENOMIC DNA]</scope>
    <source>
        <strain evidence="2">TB1705</strain>
        <tissue evidence="2">Leaf</tissue>
    </source>
</reference>
<gene>
    <name evidence="2" type="ORF">GIB67_039425</name>
</gene>
<dbReference type="PANTHER" id="PTHR11732">
    <property type="entry name" value="ALDO/KETO REDUCTASE"/>
    <property type="match status" value="1"/>
</dbReference>
<name>A0A7J7LIF7_9MAGN</name>
<evidence type="ECO:0000313" key="3">
    <source>
        <dbReference type="Proteomes" id="UP000541444"/>
    </source>
</evidence>
<evidence type="ECO:0000259" key="1">
    <source>
        <dbReference type="Pfam" id="PF00248"/>
    </source>
</evidence>
<keyword evidence="3" id="KW-1185">Reference proteome</keyword>
<comment type="caution">
    <text evidence="2">The sequence shown here is derived from an EMBL/GenBank/DDBJ whole genome shotgun (WGS) entry which is preliminary data.</text>
</comment>
<feature type="domain" description="NADP-dependent oxidoreductase" evidence="1">
    <location>
        <begin position="198"/>
        <end position="254"/>
    </location>
</feature>
<dbReference type="Proteomes" id="UP000541444">
    <property type="component" value="Unassembled WGS sequence"/>
</dbReference>
<dbReference type="PRINTS" id="PR00069">
    <property type="entry name" value="ALDKETRDTASE"/>
</dbReference>
<dbReference type="Gene3D" id="3.20.20.100">
    <property type="entry name" value="NADP-dependent oxidoreductase domain"/>
    <property type="match status" value="1"/>
</dbReference>
<dbReference type="InterPro" id="IPR036812">
    <property type="entry name" value="NAD(P)_OxRdtase_dom_sf"/>
</dbReference>
<accession>A0A7J7LIF7</accession>
<organism evidence="2 3">
    <name type="scientific">Kingdonia uniflora</name>
    <dbReference type="NCBI Taxonomy" id="39325"/>
    <lineage>
        <taxon>Eukaryota</taxon>
        <taxon>Viridiplantae</taxon>
        <taxon>Streptophyta</taxon>
        <taxon>Embryophyta</taxon>
        <taxon>Tracheophyta</taxon>
        <taxon>Spermatophyta</taxon>
        <taxon>Magnoliopsida</taxon>
        <taxon>Ranunculales</taxon>
        <taxon>Circaeasteraceae</taxon>
        <taxon>Kingdonia</taxon>
    </lineage>
</organism>
<dbReference type="InterPro" id="IPR023210">
    <property type="entry name" value="NADP_OxRdtase_dom"/>
</dbReference>
<dbReference type="AlphaFoldDB" id="A0A7J7LIF7"/>
<protein>
    <recommendedName>
        <fullName evidence="1">NADP-dependent oxidoreductase domain-containing protein</fullName>
    </recommendedName>
</protein>
<sequence length="316" mass="36335">MFKHSLKHLKSVVDRDSFHDPYLGFRIAIIDFKKQYLLCSQYELIVLAIMQLLKYSYNQEFKYAKFIIGYIMKVPSGDVPYIIGSYLMFSKNIVTDPGSVDIFPASRIPKYMQHLLKLIHRTTTKDYCDGSDEYDSNISCQNACFQNGNNNMTRTFSSEVIARDKEDKVTLEEFVERLRVMLANDPPWKFANEYRQFSNRLKPTWKVMEALVESCLVRAIGVSSFSVRQIEELLQFANIVPAVNQVELHPFMSHTPLGVLVSIKGMSDSGSGSEDEPRTPWIKLRRSKSVHSLRLKLSVVAKIAERHKKTPGHIIL</sequence>
<proteinExistence type="predicted"/>
<dbReference type="OrthoDB" id="416253at2759"/>